<dbReference type="Proteomes" id="UP000544122">
    <property type="component" value="Unassembled WGS sequence"/>
</dbReference>
<name>A0A7Y4GTR0_9BRAD</name>
<dbReference type="AlphaFoldDB" id="A0A7Y4GTR0"/>
<accession>A0A7Y4GTR0</accession>
<gene>
    <name evidence="1" type="ORF">HCN58_18705</name>
</gene>
<organism evidence="1 2">
    <name type="scientific">Bradyrhizobium australiense</name>
    <dbReference type="NCBI Taxonomy" id="2721161"/>
    <lineage>
        <taxon>Bacteria</taxon>
        <taxon>Pseudomonadati</taxon>
        <taxon>Pseudomonadota</taxon>
        <taxon>Alphaproteobacteria</taxon>
        <taxon>Hyphomicrobiales</taxon>
        <taxon>Nitrobacteraceae</taxon>
        <taxon>Bradyrhizobium</taxon>
    </lineage>
</organism>
<evidence type="ECO:0000313" key="2">
    <source>
        <dbReference type="Proteomes" id="UP000544122"/>
    </source>
</evidence>
<keyword evidence="2" id="KW-1185">Reference proteome</keyword>
<proteinExistence type="predicted"/>
<dbReference type="EMBL" id="JAAVLX010000005">
    <property type="protein sequence ID" value="NOJ41587.1"/>
    <property type="molecule type" value="Genomic_DNA"/>
</dbReference>
<evidence type="ECO:0000313" key="1">
    <source>
        <dbReference type="EMBL" id="NOJ41587.1"/>
    </source>
</evidence>
<sequence>MCHDFFSDLVSRATGFCSSPLRFSWQAAQRLRWLWRIGLNGMPSQDRFAAERDRQVYLANAKRTSVIMPGV</sequence>
<reference evidence="1 2" key="1">
    <citation type="submission" date="2020-03" db="EMBL/GenBank/DDBJ databases">
        <title>Bradyrhizobium diversity isolated from nodules of Indigofera sp.</title>
        <authorList>
            <person name="Klepa M."/>
            <person name="Helene L."/>
            <person name="Hungria M."/>
        </authorList>
    </citation>
    <scope>NUCLEOTIDE SEQUENCE [LARGE SCALE GENOMIC DNA]</scope>
    <source>
        <strain evidence="1 2">WSM 1791</strain>
    </source>
</reference>
<comment type="caution">
    <text evidence="1">The sequence shown here is derived from an EMBL/GenBank/DDBJ whole genome shotgun (WGS) entry which is preliminary data.</text>
</comment>
<protein>
    <submittedName>
        <fullName evidence="1">Uncharacterized protein</fullName>
    </submittedName>
</protein>